<evidence type="ECO:0000256" key="1">
    <source>
        <dbReference type="ARBA" id="ARBA00004170"/>
    </source>
</evidence>
<gene>
    <name evidence="5" type="ORF">HYC85_022916</name>
</gene>
<name>A0A7J7GDP0_CAMSI</name>
<protein>
    <recommendedName>
        <fullName evidence="4">HMA domain-containing protein</fullName>
    </recommendedName>
</protein>
<dbReference type="PANTHER" id="PTHR46594">
    <property type="entry name" value="P-TYPE CATION-TRANSPORTING ATPASE"/>
    <property type="match status" value="1"/>
</dbReference>
<dbReference type="InterPro" id="IPR036163">
    <property type="entry name" value="HMA_dom_sf"/>
</dbReference>
<evidence type="ECO:0000313" key="5">
    <source>
        <dbReference type="EMBL" id="KAF5938657.1"/>
    </source>
</evidence>
<organism evidence="5 6">
    <name type="scientific">Camellia sinensis</name>
    <name type="common">Tea plant</name>
    <name type="synonym">Thea sinensis</name>
    <dbReference type="NCBI Taxonomy" id="4442"/>
    <lineage>
        <taxon>Eukaryota</taxon>
        <taxon>Viridiplantae</taxon>
        <taxon>Streptophyta</taxon>
        <taxon>Embryophyta</taxon>
        <taxon>Tracheophyta</taxon>
        <taxon>Spermatophyta</taxon>
        <taxon>Magnoliopsida</taxon>
        <taxon>eudicotyledons</taxon>
        <taxon>Gunneridae</taxon>
        <taxon>Pentapetalae</taxon>
        <taxon>asterids</taxon>
        <taxon>Ericales</taxon>
        <taxon>Theaceae</taxon>
        <taxon>Camellia</taxon>
    </lineage>
</organism>
<feature type="region of interest" description="Disordered" evidence="3">
    <location>
        <begin position="34"/>
        <end position="58"/>
    </location>
</feature>
<keyword evidence="6" id="KW-1185">Reference proteome</keyword>
<proteinExistence type="predicted"/>
<dbReference type="PROSITE" id="PS50846">
    <property type="entry name" value="HMA_2"/>
    <property type="match status" value="1"/>
</dbReference>
<evidence type="ECO:0000256" key="3">
    <source>
        <dbReference type="SAM" id="MobiDB-lite"/>
    </source>
</evidence>
<dbReference type="Pfam" id="PF00403">
    <property type="entry name" value="HMA"/>
    <property type="match status" value="1"/>
</dbReference>
<reference evidence="5 6" key="2">
    <citation type="submission" date="2020-07" db="EMBL/GenBank/DDBJ databases">
        <title>Genome assembly of wild tea tree DASZ reveals pedigree and selection history of tea varieties.</title>
        <authorList>
            <person name="Zhang W."/>
        </authorList>
    </citation>
    <scope>NUCLEOTIDE SEQUENCE [LARGE SCALE GENOMIC DNA]</scope>
    <source>
        <strain evidence="6">cv. G240</strain>
        <tissue evidence="5">Leaf</tissue>
    </source>
</reference>
<dbReference type="PROSITE" id="PS01047">
    <property type="entry name" value="HMA_1"/>
    <property type="match status" value="1"/>
</dbReference>
<dbReference type="InterPro" id="IPR006121">
    <property type="entry name" value="HMA_dom"/>
</dbReference>
<dbReference type="InterPro" id="IPR017969">
    <property type="entry name" value="Heavy-metal-associated_CS"/>
</dbReference>
<evidence type="ECO:0000259" key="4">
    <source>
        <dbReference type="PROSITE" id="PS50846"/>
    </source>
</evidence>
<sequence>MASKFLSLGCMRNMARPRSHYPWMPKYPKAKGVLVSKDDHDDEEEKEEEKKNSEASEEEEVMMALYSVIGMNCSACSASVQKAIKRLPGIKDAVVDVFNNSARVFFYPPFVDVKTVIRETHT</sequence>
<dbReference type="GO" id="GO:0046872">
    <property type="term" value="F:metal ion binding"/>
    <property type="evidence" value="ECO:0007669"/>
    <property type="project" value="UniProtKB-KW"/>
</dbReference>
<dbReference type="GO" id="GO:0016020">
    <property type="term" value="C:membrane"/>
    <property type="evidence" value="ECO:0007669"/>
    <property type="project" value="UniProtKB-SubCell"/>
</dbReference>
<dbReference type="EMBL" id="JACBKZ010000011">
    <property type="protein sequence ID" value="KAF5938657.1"/>
    <property type="molecule type" value="Genomic_DNA"/>
</dbReference>
<dbReference type="CDD" id="cd00371">
    <property type="entry name" value="HMA"/>
    <property type="match status" value="1"/>
</dbReference>
<evidence type="ECO:0000313" key="6">
    <source>
        <dbReference type="Proteomes" id="UP000593564"/>
    </source>
</evidence>
<dbReference type="GO" id="GO:0009626">
    <property type="term" value="P:plant-type hypersensitive response"/>
    <property type="evidence" value="ECO:0007669"/>
    <property type="project" value="UniProtKB-KW"/>
</dbReference>
<dbReference type="PANTHER" id="PTHR46594:SF4">
    <property type="entry name" value="P-TYPE CATION-TRANSPORTING ATPASE"/>
    <property type="match status" value="1"/>
</dbReference>
<accession>A0A7J7GDP0</accession>
<reference evidence="6" key="1">
    <citation type="journal article" date="2020" name="Nat. Commun.">
        <title>Genome assembly of wild tea tree DASZ reveals pedigree and selection history of tea varieties.</title>
        <authorList>
            <person name="Zhang W."/>
            <person name="Zhang Y."/>
            <person name="Qiu H."/>
            <person name="Guo Y."/>
            <person name="Wan H."/>
            <person name="Zhang X."/>
            <person name="Scossa F."/>
            <person name="Alseekh S."/>
            <person name="Zhang Q."/>
            <person name="Wang P."/>
            <person name="Xu L."/>
            <person name="Schmidt M.H."/>
            <person name="Jia X."/>
            <person name="Li D."/>
            <person name="Zhu A."/>
            <person name="Guo F."/>
            <person name="Chen W."/>
            <person name="Ni D."/>
            <person name="Usadel B."/>
            <person name="Fernie A.R."/>
            <person name="Wen W."/>
        </authorList>
    </citation>
    <scope>NUCLEOTIDE SEQUENCE [LARGE SCALE GENOMIC DNA]</scope>
    <source>
        <strain evidence="6">cv. G240</strain>
    </source>
</reference>
<comment type="caution">
    <text evidence="5">The sequence shown here is derived from an EMBL/GenBank/DDBJ whole genome shotgun (WGS) entry which is preliminary data.</text>
</comment>
<evidence type="ECO:0000256" key="2">
    <source>
        <dbReference type="ARBA" id="ARBA00022723"/>
    </source>
</evidence>
<dbReference type="Proteomes" id="UP000593564">
    <property type="component" value="Unassembled WGS sequence"/>
</dbReference>
<comment type="subcellular location">
    <subcellularLocation>
        <location evidence="1">Membrane</location>
        <topology evidence="1">Peripheral membrane protein</topology>
    </subcellularLocation>
</comment>
<dbReference type="Gene3D" id="3.30.70.100">
    <property type="match status" value="1"/>
</dbReference>
<keyword evidence="2" id="KW-0479">Metal-binding</keyword>
<dbReference type="SUPFAM" id="SSF55008">
    <property type="entry name" value="HMA, heavy metal-associated domain"/>
    <property type="match status" value="1"/>
</dbReference>
<dbReference type="AlphaFoldDB" id="A0A7J7GDP0"/>
<feature type="domain" description="HMA" evidence="4">
    <location>
        <begin position="62"/>
        <end position="122"/>
    </location>
</feature>